<dbReference type="Proteomes" id="UP000676169">
    <property type="component" value="Chromosome"/>
</dbReference>
<dbReference type="PROSITE" id="PS50022">
    <property type="entry name" value="FA58C_3"/>
    <property type="match status" value="1"/>
</dbReference>
<dbReference type="InterPro" id="IPR007110">
    <property type="entry name" value="Ig-like_dom"/>
</dbReference>
<evidence type="ECO:0000256" key="1">
    <source>
        <dbReference type="ARBA" id="ARBA00007951"/>
    </source>
</evidence>
<dbReference type="Pfam" id="PF13927">
    <property type="entry name" value="Ig_3"/>
    <property type="match status" value="1"/>
</dbReference>
<feature type="signal peptide" evidence="7">
    <location>
        <begin position="1"/>
        <end position="20"/>
    </location>
</feature>
<dbReference type="Gene3D" id="2.60.40.10">
    <property type="entry name" value="Immunoglobulins"/>
    <property type="match status" value="1"/>
</dbReference>
<feature type="chain" id="PRO_5037041092" description="alpha-L-fucosidase" evidence="7">
    <location>
        <begin position="21"/>
        <end position="924"/>
    </location>
</feature>
<dbReference type="PROSITE" id="PS50835">
    <property type="entry name" value="IG_LIKE"/>
    <property type="match status" value="1"/>
</dbReference>
<dbReference type="AlphaFoldDB" id="A0A975PHB4"/>
<evidence type="ECO:0000256" key="2">
    <source>
        <dbReference type="ARBA" id="ARBA00012662"/>
    </source>
</evidence>
<feature type="domain" description="F5/8 type C" evidence="8">
    <location>
        <begin position="646"/>
        <end position="793"/>
    </location>
</feature>
<gene>
    <name evidence="10" type="ORF">KBB96_09715</name>
</gene>
<keyword evidence="4" id="KW-0378">Hydrolase</keyword>
<dbReference type="InterPro" id="IPR008979">
    <property type="entry name" value="Galactose-bd-like_sf"/>
</dbReference>
<protein>
    <recommendedName>
        <fullName evidence="2">alpha-L-fucosidase</fullName>
        <ecNumber evidence="2">3.2.1.51</ecNumber>
    </recommendedName>
</protein>
<dbReference type="Gene3D" id="2.60.120.200">
    <property type="match status" value="1"/>
</dbReference>
<dbReference type="SMART" id="SM00812">
    <property type="entry name" value="Alpha_L_fucos"/>
    <property type="match status" value="1"/>
</dbReference>
<feature type="region of interest" description="Disordered" evidence="6">
    <location>
        <begin position="671"/>
        <end position="699"/>
    </location>
</feature>
<dbReference type="RefSeq" id="WP_211634501.1">
    <property type="nucleotide sequence ID" value="NZ_CP073100.1"/>
</dbReference>
<dbReference type="InterPro" id="IPR003598">
    <property type="entry name" value="Ig_sub2"/>
</dbReference>
<dbReference type="SUPFAM" id="SSF49785">
    <property type="entry name" value="Galactose-binding domain-like"/>
    <property type="match status" value="1"/>
</dbReference>
<dbReference type="EC" id="3.2.1.51" evidence="2"/>
<keyword evidence="5" id="KW-0326">Glycosidase</keyword>
<dbReference type="InterPro" id="IPR057739">
    <property type="entry name" value="Glyco_hydro_29_N"/>
</dbReference>
<reference evidence="10" key="1">
    <citation type="submission" date="2021-04" db="EMBL/GenBank/DDBJ databases">
        <title>Luteolibacter sp. 32A isolated from the skin of an Anderson's salamander (Ambystoma andersonii).</title>
        <authorList>
            <person name="Spergser J."/>
            <person name="Busse H.-J."/>
        </authorList>
    </citation>
    <scope>NUCLEOTIDE SEQUENCE</scope>
    <source>
        <strain evidence="10">32A</strain>
    </source>
</reference>
<dbReference type="InterPro" id="IPR017853">
    <property type="entry name" value="GH"/>
</dbReference>
<sequence>MYPKLTAILTAFTLSQPVLRANVAILADYPLGEPGSLGTNSRPLDLTGTYSYTGNNYGGTTPVATAGVSAPGSTHYLDTSDTTRQEGFWGPVFSVPGSDNFAMGIYVRAAEDTAATRGSIFTSGPSNQNGVLKITLDGNGWSASAHNVAWIGTAGGTGFTANTWVHLALIRSGGVTTFYIDGAAQAGTWSGTPVFGQSHLGVDAGGTNAFDGHLDQARVVTFTAGESVANILAALTSAGAPEPHILQQPASVVVQNGGTATFTAYASGHPTPTYQWFRNPGAVPVSGGATGTLTLANVTSADTGDYYVVATNTAGSDTSATATLAIGRAPTPSTLPDAVQQMQMDRKYGMFCHFGVNTFADQEWTDGTLPATTFNPTAVDADQWVLAAKAAGMRYLLLTTKHHDGFCLWPSAYTTYDVASSSRPDLDVVKLVSDACQRHGLRFAVYYSLWDRNWNNGAMRATSLDLSPANSAAYVTYMKNQLTELLTNYGPVAELWLDGGWVTPSEDWNIPAVYDLVKSLQPECQVSVNWTVGPEGSNVTPANQQPGDPLRYFPSDFRTADPFMPKFADPKTFTHSGNTYYLPFEATITIANGSHWFYHTGDETAKPLSSLENSFNTATAQGNLLVINCSPNRNGVLLPSNVTALAQLAQRLGLEPDRPFPVNLARTATASASTEWPSGGHQAWKASDEDPNSRWAAADGDASPTLSFDFGQATTFDRIMVNEYGEGDVYRCQSFDLQTSDDGSAWTTIHSGTTLGESIRIDLPAPVTSRWLRLRVNSASGAVSIWMFKVQNSARPDPEKTSFRLWQEQNFTLGEIQSGIAGADTTPWGDGLPNFLKYALGIGNARHPHTGGSATTFGMFPGGGWKFQFHRARPDVTYTIQSSSDLQNWQLYDQDPGSVGSPVEVFVPGGTGSLFLRLQAAEKP</sequence>
<dbReference type="Pfam" id="PF00754">
    <property type="entry name" value="F5_F8_type_C"/>
    <property type="match status" value="1"/>
</dbReference>
<dbReference type="Pfam" id="PF01120">
    <property type="entry name" value="Alpha_L_fucos"/>
    <property type="match status" value="1"/>
</dbReference>
<organism evidence="10 11">
    <name type="scientific">Luteolibacter ambystomatis</name>
    <dbReference type="NCBI Taxonomy" id="2824561"/>
    <lineage>
        <taxon>Bacteria</taxon>
        <taxon>Pseudomonadati</taxon>
        <taxon>Verrucomicrobiota</taxon>
        <taxon>Verrucomicrobiia</taxon>
        <taxon>Verrucomicrobiales</taxon>
        <taxon>Verrucomicrobiaceae</taxon>
        <taxon>Luteolibacter</taxon>
    </lineage>
</organism>
<dbReference type="KEGG" id="lamb:KBB96_09715"/>
<evidence type="ECO:0000256" key="5">
    <source>
        <dbReference type="ARBA" id="ARBA00023295"/>
    </source>
</evidence>
<keyword evidence="11" id="KW-1185">Reference proteome</keyword>
<dbReference type="Pfam" id="PF13385">
    <property type="entry name" value="Laminin_G_3"/>
    <property type="match status" value="1"/>
</dbReference>
<dbReference type="SUPFAM" id="SSF48726">
    <property type="entry name" value="Immunoglobulin"/>
    <property type="match status" value="1"/>
</dbReference>
<dbReference type="GO" id="GO:0006004">
    <property type="term" value="P:fucose metabolic process"/>
    <property type="evidence" value="ECO:0007669"/>
    <property type="project" value="TreeGrafter"/>
</dbReference>
<dbReference type="GO" id="GO:0004560">
    <property type="term" value="F:alpha-L-fucosidase activity"/>
    <property type="evidence" value="ECO:0007669"/>
    <property type="project" value="InterPro"/>
</dbReference>
<evidence type="ECO:0000256" key="6">
    <source>
        <dbReference type="SAM" id="MobiDB-lite"/>
    </source>
</evidence>
<dbReference type="PANTHER" id="PTHR10030">
    <property type="entry name" value="ALPHA-L-FUCOSIDASE"/>
    <property type="match status" value="1"/>
</dbReference>
<dbReference type="InterPro" id="IPR000421">
    <property type="entry name" value="FA58C"/>
</dbReference>
<dbReference type="PANTHER" id="PTHR10030:SF37">
    <property type="entry name" value="ALPHA-L-FUCOSIDASE-RELATED"/>
    <property type="match status" value="1"/>
</dbReference>
<dbReference type="SUPFAM" id="SSF51445">
    <property type="entry name" value="(Trans)glycosidases"/>
    <property type="match status" value="1"/>
</dbReference>
<dbReference type="Gene3D" id="2.60.120.260">
    <property type="entry name" value="Galactose-binding domain-like"/>
    <property type="match status" value="1"/>
</dbReference>
<evidence type="ECO:0000256" key="4">
    <source>
        <dbReference type="ARBA" id="ARBA00022801"/>
    </source>
</evidence>
<dbReference type="EMBL" id="CP073100">
    <property type="protein sequence ID" value="QUE53157.1"/>
    <property type="molecule type" value="Genomic_DNA"/>
</dbReference>
<name>A0A975PHB4_9BACT</name>
<evidence type="ECO:0000313" key="11">
    <source>
        <dbReference type="Proteomes" id="UP000676169"/>
    </source>
</evidence>
<dbReference type="Gene3D" id="3.20.20.80">
    <property type="entry name" value="Glycosidases"/>
    <property type="match status" value="1"/>
</dbReference>
<dbReference type="InterPro" id="IPR013783">
    <property type="entry name" value="Ig-like_fold"/>
</dbReference>
<dbReference type="SUPFAM" id="SSF49899">
    <property type="entry name" value="Concanavalin A-like lectins/glucanases"/>
    <property type="match status" value="1"/>
</dbReference>
<accession>A0A975PHB4</accession>
<evidence type="ECO:0000256" key="7">
    <source>
        <dbReference type="SAM" id="SignalP"/>
    </source>
</evidence>
<proteinExistence type="inferred from homology"/>
<evidence type="ECO:0000259" key="9">
    <source>
        <dbReference type="PROSITE" id="PS50835"/>
    </source>
</evidence>
<keyword evidence="3 7" id="KW-0732">Signal</keyword>
<feature type="domain" description="Ig-like" evidence="9">
    <location>
        <begin position="243"/>
        <end position="325"/>
    </location>
</feature>
<dbReference type="GO" id="GO:0016139">
    <property type="term" value="P:glycoside catabolic process"/>
    <property type="evidence" value="ECO:0007669"/>
    <property type="project" value="TreeGrafter"/>
</dbReference>
<evidence type="ECO:0000313" key="10">
    <source>
        <dbReference type="EMBL" id="QUE53157.1"/>
    </source>
</evidence>
<dbReference type="SMART" id="SM00409">
    <property type="entry name" value="IG"/>
    <property type="match status" value="1"/>
</dbReference>
<dbReference type="GO" id="GO:0005764">
    <property type="term" value="C:lysosome"/>
    <property type="evidence" value="ECO:0007669"/>
    <property type="project" value="TreeGrafter"/>
</dbReference>
<dbReference type="InterPro" id="IPR003599">
    <property type="entry name" value="Ig_sub"/>
</dbReference>
<dbReference type="InterPro" id="IPR013320">
    <property type="entry name" value="ConA-like_dom_sf"/>
</dbReference>
<evidence type="ECO:0000259" key="8">
    <source>
        <dbReference type="PROSITE" id="PS50022"/>
    </source>
</evidence>
<evidence type="ECO:0000256" key="3">
    <source>
        <dbReference type="ARBA" id="ARBA00022729"/>
    </source>
</evidence>
<comment type="similarity">
    <text evidence="1">Belongs to the glycosyl hydrolase 29 family.</text>
</comment>
<dbReference type="InterPro" id="IPR036179">
    <property type="entry name" value="Ig-like_dom_sf"/>
</dbReference>
<dbReference type="SMART" id="SM00408">
    <property type="entry name" value="IGc2"/>
    <property type="match status" value="1"/>
</dbReference>
<dbReference type="InterPro" id="IPR000933">
    <property type="entry name" value="Glyco_hydro_29"/>
</dbReference>